<dbReference type="SUPFAM" id="SSF51419">
    <property type="entry name" value="PLP-binding barrel"/>
    <property type="match status" value="1"/>
</dbReference>
<dbReference type="Gene3D" id="2.40.37.20">
    <property type="entry name" value="D-serine dehydratase-like domain"/>
    <property type="match status" value="1"/>
</dbReference>
<sequence length="370" mass="40696">MLSDSDMPKGIDTVPSPALLVDPSIVQSNLQRMLAVVQNQPTRLRPHVKTHKMSTVVKRSVQAGIQKFKAATTAELAMVAKAGGTDCLLAYQPVGPRQNELLEIMKAFPKVRFSAVVDNTQTAEELNTLLVADKQELDVYIDVDCGMHRTGIPWGSGLEQLQHSLAELPALHYQGLHVYDGHLHQSALAERTDAAELILEEIQKALQRYPDSKVIAGGSPTFEFWAQQANQSPVEGRWECSPGTMVFWDRGYGSNYQDMDYGIAAVLLTRVISHPGERLICVDLGHKAVASEMALERRVYFPQLSAATFVGQSEEHLVLETDQAASLPVGTPLIALPTHICPTVALHRQAYLVEDGKVTGETWTVDARDR</sequence>
<dbReference type="Pfam" id="PF14031">
    <property type="entry name" value="D-ser_dehydrat"/>
    <property type="match status" value="1"/>
</dbReference>
<dbReference type="AlphaFoldDB" id="A0A517MAN7"/>
<dbReference type="GO" id="GO:0036088">
    <property type="term" value="P:D-serine catabolic process"/>
    <property type="evidence" value="ECO:0007669"/>
    <property type="project" value="TreeGrafter"/>
</dbReference>
<dbReference type="EC" id="4.1.2.42" evidence="4"/>
<dbReference type="InterPro" id="IPR026956">
    <property type="entry name" value="D-ser_dehydrat-like_dom"/>
</dbReference>
<protein>
    <submittedName>
        <fullName evidence="4">D-threonine aldolase</fullName>
        <ecNumber evidence="4">4.1.2.42</ecNumber>
    </submittedName>
</protein>
<evidence type="ECO:0000256" key="2">
    <source>
        <dbReference type="ARBA" id="ARBA00023239"/>
    </source>
</evidence>
<dbReference type="SMART" id="SM01119">
    <property type="entry name" value="D-ser_dehydrat"/>
    <property type="match status" value="1"/>
</dbReference>
<dbReference type="InterPro" id="IPR001608">
    <property type="entry name" value="Ala_racemase_N"/>
</dbReference>
<dbReference type="Proteomes" id="UP000320672">
    <property type="component" value="Chromosome"/>
</dbReference>
<dbReference type="PANTHER" id="PTHR28004">
    <property type="entry name" value="ZGC:162816-RELATED"/>
    <property type="match status" value="1"/>
</dbReference>
<keyword evidence="5" id="KW-1185">Reference proteome</keyword>
<dbReference type="InterPro" id="IPR042208">
    <property type="entry name" value="D-ser_dehydrat-like_sf"/>
</dbReference>
<reference evidence="4 5" key="1">
    <citation type="submission" date="2019-02" db="EMBL/GenBank/DDBJ databases">
        <title>Deep-cultivation of Planctomycetes and their phenomic and genomic characterization uncovers novel biology.</title>
        <authorList>
            <person name="Wiegand S."/>
            <person name="Jogler M."/>
            <person name="Boedeker C."/>
            <person name="Pinto D."/>
            <person name="Vollmers J."/>
            <person name="Rivas-Marin E."/>
            <person name="Kohn T."/>
            <person name="Peeters S.H."/>
            <person name="Heuer A."/>
            <person name="Rast P."/>
            <person name="Oberbeckmann S."/>
            <person name="Bunk B."/>
            <person name="Jeske O."/>
            <person name="Meyerdierks A."/>
            <person name="Storesund J.E."/>
            <person name="Kallscheuer N."/>
            <person name="Luecker S."/>
            <person name="Lage O.M."/>
            <person name="Pohl T."/>
            <person name="Merkel B.J."/>
            <person name="Hornburger P."/>
            <person name="Mueller R.-W."/>
            <person name="Bruemmer F."/>
            <person name="Labrenz M."/>
            <person name="Spormann A.M."/>
            <person name="Op den Camp H."/>
            <person name="Overmann J."/>
            <person name="Amann R."/>
            <person name="Jetten M.S.M."/>
            <person name="Mascher T."/>
            <person name="Medema M.H."/>
            <person name="Devos D.P."/>
            <person name="Kaster A.-K."/>
            <person name="Ovreas L."/>
            <person name="Rohde M."/>
            <person name="Galperin M.Y."/>
            <person name="Jogler C."/>
        </authorList>
    </citation>
    <scope>NUCLEOTIDE SEQUENCE [LARGE SCALE GENOMIC DNA]</scope>
    <source>
        <strain evidence="4 5">FF011L</strain>
    </source>
</reference>
<dbReference type="Gene3D" id="3.20.20.10">
    <property type="entry name" value="Alanine racemase"/>
    <property type="match status" value="1"/>
</dbReference>
<gene>
    <name evidence="4" type="ORF">FF011L_06800</name>
</gene>
<feature type="domain" description="D-serine dehydratase-like" evidence="3">
    <location>
        <begin position="264"/>
        <end position="354"/>
    </location>
</feature>
<proteinExistence type="inferred from homology"/>
<name>A0A517MAN7_9BACT</name>
<dbReference type="InterPro" id="IPR029066">
    <property type="entry name" value="PLP-binding_barrel"/>
</dbReference>
<dbReference type="PANTHER" id="PTHR28004:SF2">
    <property type="entry name" value="D-SERINE DEHYDRATASE"/>
    <property type="match status" value="1"/>
</dbReference>
<evidence type="ECO:0000313" key="4">
    <source>
        <dbReference type="EMBL" id="QDS91944.1"/>
    </source>
</evidence>
<dbReference type="InterPro" id="IPR051466">
    <property type="entry name" value="D-amino_acid_metab_enzyme"/>
</dbReference>
<dbReference type="CDD" id="cd06821">
    <property type="entry name" value="PLPDE_III_D-TA"/>
    <property type="match status" value="1"/>
</dbReference>
<organism evidence="4 5">
    <name type="scientific">Roseimaritima multifibrata</name>
    <dbReference type="NCBI Taxonomy" id="1930274"/>
    <lineage>
        <taxon>Bacteria</taxon>
        <taxon>Pseudomonadati</taxon>
        <taxon>Planctomycetota</taxon>
        <taxon>Planctomycetia</taxon>
        <taxon>Pirellulales</taxon>
        <taxon>Pirellulaceae</taxon>
        <taxon>Roseimaritima</taxon>
    </lineage>
</organism>
<keyword evidence="2 4" id="KW-0456">Lyase</keyword>
<evidence type="ECO:0000259" key="3">
    <source>
        <dbReference type="SMART" id="SM01119"/>
    </source>
</evidence>
<comment type="similarity">
    <text evidence="1">Belongs to the DSD1 family.</text>
</comment>
<dbReference type="GO" id="GO:0008721">
    <property type="term" value="F:D-serine ammonia-lyase activity"/>
    <property type="evidence" value="ECO:0007669"/>
    <property type="project" value="TreeGrafter"/>
</dbReference>
<evidence type="ECO:0000256" key="1">
    <source>
        <dbReference type="ARBA" id="ARBA00005323"/>
    </source>
</evidence>
<dbReference type="GO" id="GO:0043876">
    <property type="term" value="F:D-threonine aldolase activity"/>
    <property type="evidence" value="ECO:0007669"/>
    <property type="project" value="UniProtKB-EC"/>
</dbReference>
<dbReference type="Pfam" id="PF01168">
    <property type="entry name" value="Ala_racemase_N"/>
    <property type="match status" value="1"/>
</dbReference>
<evidence type="ECO:0000313" key="5">
    <source>
        <dbReference type="Proteomes" id="UP000320672"/>
    </source>
</evidence>
<accession>A0A517MAN7</accession>
<dbReference type="KEGG" id="rml:FF011L_06800"/>
<dbReference type="RefSeq" id="WP_218932986.1">
    <property type="nucleotide sequence ID" value="NZ_CP036262.1"/>
</dbReference>
<dbReference type="EMBL" id="CP036262">
    <property type="protein sequence ID" value="QDS91944.1"/>
    <property type="molecule type" value="Genomic_DNA"/>
</dbReference>